<dbReference type="PATRIC" id="fig|1389489.3.peg.2684"/>
<evidence type="ECO:0000256" key="3">
    <source>
        <dbReference type="SAM" id="MobiDB-lite"/>
    </source>
</evidence>
<evidence type="ECO:0000313" key="5">
    <source>
        <dbReference type="Proteomes" id="UP000016743"/>
    </source>
</evidence>
<evidence type="ECO:0000256" key="1">
    <source>
        <dbReference type="ARBA" id="ARBA00006484"/>
    </source>
</evidence>
<dbReference type="KEGG" id="lxy:O159_27990"/>
<dbReference type="PANTHER" id="PTHR43477:SF1">
    <property type="entry name" value="DIHYDROANTICAPSIN 7-DEHYDROGENASE"/>
    <property type="match status" value="1"/>
</dbReference>
<dbReference type="EMBL" id="CP006734">
    <property type="protein sequence ID" value="AGW42685.1"/>
    <property type="molecule type" value="Genomic_DNA"/>
</dbReference>
<sequence>MTGPAPHGADGRLVLVAGATVLAVGTRREALEALIAAVPGVGAQAGDLADRDSVAELAMRIHRDFGALDGLIHLVGGWRGGGLAGQSDEDWDFLERGFRTPRNTTRVFADDLAASPAGRLAIVSSTAVESPSAGGANYAAAKAAADAWPLFGSAPAATGSPSSPDRGRRTGSPAPSCAPPSPGPTASSRCSVGRATGASTTLSPRTAPRTPERASIGRRSCCPATRMRCWRPCAA</sequence>
<evidence type="ECO:0008006" key="6">
    <source>
        <dbReference type="Google" id="ProtNLM"/>
    </source>
</evidence>
<name>U3P8R3_LEIXC</name>
<evidence type="ECO:0000256" key="2">
    <source>
        <dbReference type="ARBA" id="ARBA00023002"/>
    </source>
</evidence>
<dbReference type="InterPro" id="IPR002347">
    <property type="entry name" value="SDR_fam"/>
</dbReference>
<keyword evidence="5" id="KW-1185">Reference proteome</keyword>
<dbReference type="STRING" id="1389489.O159_27990"/>
<dbReference type="GO" id="GO:0016491">
    <property type="term" value="F:oxidoreductase activity"/>
    <property type="evidence" value="ECO:0007669"/>
    <property type="project" value="UniProtKB-KW"/>
</dbReference>
<evidence type="ECO:0000313" key="4">
    <source>
        <dbReference type="EMBL" id="AGW42685.1"/>
    </source>
</evidence>
<dbReference type="Pfam" id="PF00106">
    <property type="entry name" value="adh_short"/>
    <property type="match status" value="1"/>
</dbReference>
<protein>
    <recommendedName>
        <fullName evidence="6">Ketoreductase (KR) domain-containing protein</fullName>
    </recommendedName>
</protein>
<dbReference type="InterPro" id="IPR051122">
    <property type="entry name" value="SDR_DHRS6-like"/>
</dbReference>
<keyword evidence="2" id="KW-0560">Oxidoreductase</keyword>
<dbReference type="HOGENOM" id="CLU_097939_1_0_11"/>
<dbReference type="Proteomes" id="UP000016743">
    <property type="component" value="Chromosome"/>
</dbReference>
<dbReference type="Gene3D" id="3.40.50.720">
    <property type="entry name" value="NAD(P)-binding Rossmann-like Domain"/>
    <property type="match status" value="1"/>
</dbReference>
<dbReference type="eggNOG" id="COG3967">
    <property type="taxonomic scope" value="Bacteria"/>
</dbReference>
<reference evidence="4 5" key="1">
    <citation type="journal article" date="2013" name="Genome Announc.">
        <title>Complete Genome Sequence of Leifsonia xyli subsp. cynodontis Strain DSM46306, a Gram-Positive Bacterial Pathogen of Grasses.</title>
        <authorList>
            <person name="Monteiro-Vitorello C.B."/>
            <person name="Zerillo M.M."/>
            <person name="Van Sluys M.A."/>
            <person name="Camargo L.E."/>
            <person name="Kitajima J.P."/>
        </authorList>
    </citation>
    <scope>NUCLEOTIDE SEQUENCE [LARGE SCALE GENOMIC DNA]</scope>
    <source>
        <strain evidence="4 5">DSM 46306</strain>
    </source>
</reference>
<feature type="compositionally biased region" description="Low complexity" evidence="3">
    <location>
        <begin position="155"/>
        <end position="175"/>
    </location>
</feature>
<feature type="region of interest" description="Disordered" evidence="3">
    <location>
        <begin position="155"/>
        <end position="217"/>
    </location>
</feature>
<gene>
    <name evidence="4" type="ORF">O159_27990</name>
</gene>
<comment type="similarity">
    <text evidence="1">Belongs to the short-chain dehydrogenases/reductases (SDR) family.</text>
</comment>
<dbReference type="AlphaFoldDB" id="U3P8R3"/>
<dbReference type="PANTHER" id="PTHR43477">
    <property type="entry name" value="DIHYDROANTICAPSIN 7-DEHYDROGENASE"/>
    <property type="match status" value="1"/>
</dbReference>
<dbReference type="SUPFAM" id="SSF51735">
    <property type="entry name" value="NAD(P)-binding Rossmann-fold domains"/>
    <property type="match status" value="1"/>
</dbReference>
<proteinExistence type="inferred from homology"/>
<dbReference type="InterPro" id="IPR036291">
    <property type="entry name" value="NAD(P)-bd_dom_sf"/>
</dbReference>
<accession>U3P8R3</accession>
<organism evidence="4 5">
    <name type="scientific">Leifsonia xyli subsp. cynodontis DSM 46306</name>
    <dbReference type="NCBI Taxonomy" id="1389489"/>
    <lineage>
        <taxon>Bacteria</taxon>
        <taxon>Bacillati</taxon>
        <taxon>Actinomycetota</taxon>
        <taxon>Actinomycetes</taxon>
        <taxon>Micrococcales</taxon>
        <taxon>Microbacteriaceae</taxon>
        <taxon>Leifsonia</taxon>
    </lineage>
</organism>